<dbReference type="Proteomes" id="UP000284706">
    <property type="component" value="Unassembled WGS sequence"/>
</dbReference>
<comment type="caution">
    <text evidence="1">The sequence shown here is derived from an EMBL/GenBank/DDBJ whole genome shotgun (WGS) entry which is preliminary data.</text>
</comment>
<dbReference type="EMBL" id="NHYE01005432">
    <property type="protein sequence ID" value="PPQ72940.1"/>
    <property type="molecule type" value="Genomic_DNA"/>
</dbReference>
<organism evidence="1 2">
    <name type="scientific">Gymnopilus dilepis</name>
    <dbReference type="NCBI Taxonomy" id="231916"/>
    <lineage>
        <taxon>Eukaryota</taxon>
        <taxon>Fungi</taxon>
        <taxon>Dikarya</taxon>
        <taxon>Basidiomycota</taxon>
        <taxon>Agaricomycotina</taxon>
        <taxon>Agaricomycetes</taxon>
        <taxon>Agaricomycetidae</taxon>
        <taxon>Agaricales</taxon>
        <taxon>Agaricineae</taxon>
        <taxon>Hymenogastraceae</taxon>
        <taxon>Gymnopilus</taxon>
    </lineage>
</organism>
<dbReference type="InParanoid" id="A0A409W333"/>
<keyword evidence="2" id="KW-1185">Reference proteome</keyword>
<accession>A0A409W333</accession>
<proteinExistence type="predicted"/>
<evidence type="ECO:0000313" key="2">
    <source>
        <dbReference type="Proteomes" id="UP000284706"/>
    </source>
</evidence>
<evidence type="ECO:0000313" key="1">
    <source>
        <dbReference type="EMBL" id="PPQ72940.1"/>
    </source>
</evidence>
<sequence>MSKGAQFYGVRFSIVDDRSAGAEPLARALAVLYIVKINPGFGSSPSFPDTHLRRSCPVEALPEVPPHTWLKTTYSYTGR</sequence>
<gene>
    <name evidence="1" type="ORF">CVT26_014549</name>
</gene>
<reference evidence="1 2" key="1">
    <citation type="journal article" date="2018" name="Evol. Lett.">
        <title>Horizontal gene cluster transfer increased hallucinogenic mushroom diversity.</title>
        <authorList>
            <person name="Reynolds H.T."/>
            <person name="Vijayakumar V."/>
            <person name="Gluck-Thaler E."/>
            <person name="Korotkin H.B."/>
            <person name="Matheny P.B."/>
            <person name="Slot J.C."/>
        </authorList>
    </citation>
    <scope>NUCLEOTIDE SEQUENCE [LARGE SCALE GENOMIC DNA]</scope>
    <source>
        <strain evidence="1 2">SRW20</strain>
    </source>
</reference>
<name>A0A409W333_9AGAR</name>
<dbReference type="AlphaFoldDB" id="A0A409W333"/>
<protein>
    <submittedName>
        <fullName evidence="1">Uncharacterized protein</fullName>
    </submittedName>
</protein>